<dbReference type="InterPro" id="IPR014746">
    <property type="entry name" value="Gln_synth/guanido_kin_cat_dom"/>
</dbReference>
<comment type="function">
    <text evidence="5">ATP-dependent carboxylate-amine ligase which exhibits weak glutamate--cysteine ligase activity.</text>
</comment>
<name>A0AAU8JPJ5_9ACTN</name>
<reference evidence="6" key="1">
    <citation type="submission" date="2024-06" db="EMBL/GenBank/DDBJ databases">
        <title>The genome sequences of Kitasatospora sp. strain HUAS MG31.</title>
        <authorList>
            <person name="Mo P."/>
        </authorList>
    </citation>
    <scope>NUCLEOTIDE SEQUENCE</scope>
    <source>
        <strain evidence="6">HUAS MG31</strain>
    </source>
</reference>
<dbReference type="InterPro" id="IPR050141">
    <property type="entry name" value="GCL_type2/YbdK_subfam"/>
</dbReference>
<dbReference type="InterPro" id="IPR006336">
    <property type="entry name" value="GCS2"/>
</dbReference>
<dbReference type="NCBIfam" id="TIGR02050">
    <property type="entry name" value="gshA_cyan_rel"/>
    <property type="match status" value="1"/>
</dbReference>
<dbReference type="EC" id="6.3.2.2" evidence="5"/>
<dbReference type="SUPFAM" id="SSF55931">
    <property type="entry name" value="Glutamine synthetase/guanido kinase"/>
    <property type="match status" value="1"/>
</dbReference>
<protein>
    <recommendedName>
        <fullName evidence="5">Putative glutamate--cysteine ligase 2</fullName>
        <ecNumber evidence="5">6.3.2.2</ecNumber>
    </recommendedName>
    <alternativeName>
        <fullName evidence="5">Gamma-glutamylcysteine synthetase 2</fullName>
        <shortName evidence="5">GCS 2</shortName>
        <shortName evidence="5">Gamma-GCS 2</shortName>
    </alternativeName>
</protein>
<comment type="catalytic activity">
    <reaction evidence="4 5">
        <text>L-cysteine + L-glutamate + ATP = gamma-L-glutamyl-L-cysteine + ADP + phosphate + H(+)</text>
        <dbReference type="Rhea" id="RHEA:13285"/>
        <dbReference type="ChEBI" id="CHEBI:15378"/>
        <dbReference type="ChEBI" id="CHEBI:29985"/>
        <dbReference type="ChEBI" id="CHEBI:30616"/>
        <dbReference type="ChEBI" id="CHEBI:35235"/>
        <dbReference type="ChEBI" id="CHEBI:43474"/>
        <dbReference type="ChEBI" id="CHEBI:58173"/>
        <dbReference type="ChEBI" id="CHEBI:456216"/>
        <dbReference type="EC" id="6.3.2.2"/>
    </reaction>
</comment>
<dbReference type="Pfam" id="PF04107">
    <property type="entry name" value="GCS2"/>
    <property type="match status" value="1"/>
</dbReference>
<dbReference type="GO" id="GO:0004357">
    <property type="term" value="F:glutamate-cysteine ligase activity"/>
    <property type="evidence" value="ECO:0007669"/>
    <property type="project" value="UniProtKB-EC"/>
</dbReference>
<dbReference type="GO" id="GO:0042398">
    <property type="term" value="P:modified amino acid biosynthetic process"/>
    <property type="evidence" value="ECO:0007669"/>
    <property type="project" value="InterPro"/>
</dbReference>
<dbReference type="HAMAP" id="MF_01609">
    <property type="entry name" value="Glu_cys_ligase_2"/>
    <property type="match status" value="1"/>
</dbReference>
<keyword evidence="1 5" id="KW-0436">Ligase</keyword>
<evidence type="ECO:0000256" key="1">
    <source>
        <dbReference type="ARBA" id="ARBA00022598"/>
    </source>
</evidence>
<keyword evidence="2 5" id="KW-0547">Nucleotide-binding</keyword>
<evidence type="ECO:0000256" key="4">
    <source>
        <dbReference type="ARBA" id="ARBA00048819"/>
    </source>
</evidence>
<evidence type="ECO:0000256" key="2">
    <source>
        <dbReference type="ARBA" id="ARBA00022741"/>
    </source>
</evidence>
<evidence type="ECO:0000313" key="6">
    <source>
        <dbReference type="EMBL" id="XCM78189.1"/>
    </source>
</evidence>
<keyword evidence="3 5" id="KW-0067">ATP-binding</keyword>
<accession>A0AAU8JPJ5</accession>
<proteinExistence type="inferred from homology"/>
<comment type="similarity">
    <text evidence="5">Belongs to the glutamate--cysteine ligase type 2 family. YbdK subfamily.</text>
</comment>
<gene>
    <name evidence="6" type="ORF">ABWK59_04185</name>
</gene>
<evidence type="ECO:0000256" key="3">
    <source>
        <dbReference type="ARBA" id="ARBA00022840"/>
    </source>
</evidence>
<organism evidence="6">
    <name type="scientific">Kitasatospora camelliae</name>
    <dbReference type="NCBI Taxonomy" id="3156397"/>
    <lineage>
        <taxon>Bacteria</taxon>
        <taxon>Bacillati</taxon>
        <taxon>Actinomycetota</taxon>
        <taxon>Actinomycetes</taxon>
        <taxon>Kitasatosporales</taxon>
        <taxon>Streptomycetaceae</taxon>
        <taxon>Kitasatospora</taxon>
    </lineage>
</organism>
<evidence type="ECO:0000256" key="5">
    <source>
        <dbReference type="HAMAP-Rule" id="MF_01609"/>
    </source>
</evidence>
<dbReference type="PANTHER" id="PTHR36510">
    <property type="entry name" value="GLUTAMATE--CYSTEINE LIGASE 2-RELATED"/>
    <property type="match status" value="1"/>
</dbReference>
<dbReference type="AlphaFoldDB" id="A0AAU8JPJ5"/>
<dbReference type="GO" id="GO:0005524">
    <property type="term" value="F:ATP binding"/>
    <property type="evidence" value="ECO:0007669"/>
    <property type="project" value="UniProtKB-KW"/>
</dbReference>
<sequence>MTAGPGRGPLRFGIEEEFLLVDPATFRTVPLAKRVLAEARPTLGRRAQTEFIATQVEACTRPVATVDELRSELAATRGILAAAAASAGCLLVASGTPVLPSAHPLPVTDAPRYREVAAHVGAVADQPGGELCGCHVHLGELTRAEALALGVRLRPWLPVLEAMCVNSPFCEGRDRGLASTRAGCYAAWPTCGPAPVLDEPGYERTVRRLLSERVILDRKMIYWYARPSEHVPTLEIRIADTNADREVIVLLAVLLRGLARVPRASAPPPPVPAPAEVARAHRLAARSGLSGPGLDLRTGVLRPMRELLSDLLVHASPGLERTGDLALAQTLVRRLLAGGTGADRQRADFARRGSFRDVVAGLAATTARSQSRLAPAPTAPA</sequence>
<dbReference type="Gene3D" id="3.30.590.20">
    <property type="match status" value="1"/>
</dbReference>
<dbReference type="RefSeq" id="WP_354637932.1">
    <property type="nucleotide sequence ID" value="NZ_CP159872.1"/>
</dbReference>
<dbReference type="InterPro" id="IPR011793">
    <property type="entry name" value="YbdK"/>
</dbReference>
<dbReference type="KEGG" id="kcm:ABWK59_04185"/>
<dbReference type="PANTHER" id="PTHR36510:SF1">
    <property type="entry name" value="GLUTAMATE--CYSTEINE LIGASE 2-RELATED"/>
    <property type="match status" value="1"/>
</dbReference>
<dbReference type="EMBL" id="CP159872">
    <property type="protein sequence ID" value="XCM78189.1"/>
    <property type="molecule type" value="Genomic_DNA"/>
</dbReference>